<dbReference type="PANTHER" id="PTHR11477:SF11">
    <property type="entry name" value="TRANSCRIPTION FACTOR BYE1"/>
    <property type="match status" value="1"/>
</dbReference>
<dbReference type="GO" id="GO:0000977">
    <property type="term" value="F:RNA polymerase II transcription regulatory region sequence-specific DNA binding"/>
    <property type="evidence" value="ECO:0007669"/>
    <property type="project" value="TreeGrafter"/>
</dbReference>
<dbReference type="PANTHER" id="PTHR11477">
    <property type="entry name" value="TRANSCRIPTION FACTOR S-II ZINC FINGER DOMAIN-CONTAINING PROTEIN"/>
    <property type="match status" value="1"/>
</dbReference>
<protein>
    <recommendedName>
        <fullName evidence="3">Transcription factor BYE1</fullName>
    </recommendedName>
</protein>
<dbReference type="PROSITE" id="PS51321">
    <property type="entry name" value="TFIIS_CENTRAL"/>
    <property type="match status" value="1"/>
</dbReference>
<accession>A0A4P6XJD1</accession>
<evidence type="ECO:0000259" key="10">
    <source>
        <dbReference type="PROSITE" id="PS51321"/>
    </source>
</evidence>
<evidence type="ECO:0000256" key="4">
    <source>
        <dbReference type="ARBA" id="ARBA00022723"/>
    </source>
</evidence>
<dbReference type="GO" id="GO:0006368">
    <property type="term" value="P:transcription elongation by RNA polymerase II"/>
    <property type="evidence" value="ECO:0007669"/>
    <property type="project" value="TreeGrafter"/>
</dbReference>
<organism evidence="11 12">
    <name type="scientific">Metschnikowia aff. pulcherrima</name>
    <dbReference type="NCBI Taxonomy" id="2163413"/>
    <lineage>
        <taxon>Eukaryota</taxon>
        <taxon>Fungi</taxon>
        <taxon>Dikarya</taxon>
        <taxon>Ascomycota</taxon>
        <taxon>Saccharomycotina</taxon>
        <taxon>Pichiomycetes</taxon>
        <taxon>Metschnikowiaceae</taxon>
        <taxon>Metschnikowia</taxon>
    </lineage>
</organism>
<keyword evidence="4" id="KW-0479">Metal-binding</keyword>
<evidence type="ECO:0000259" key="9">
    <source>
        <dbReference type="PROSITE" id="PS50016"/>
    </source>
</evidence>
<dbReference type="EMBL" id="CP034457">
    <property type="protein sequence ID" value="QBM87402.1"/>
    <property type="molecule type" value="Genomic_DNA"/>
</dbReference>
<evidence type="ECO:0000256" key="8">
    <source>
        <dbReference type="SAM" id="MobiDB-lite"/>
    </source>
</evidence>
<keyword evidence="5 7" id="KW-0863">Zinc-finger</keyword>
<dbReference type="AlphaFoldDB" id="A0A4P6XJD1"/>
<evidence type="ECO:0000256" key="6">
    <source>
        <dbReference type="ARBA" id="ARBA00022833"/>
    </source>
</evidence>
<feature type="domain" description="TFIIS central" evidence="10">
    <location>
        <begin position="170"/>
        <end position="278"/>
    </location>
</feature>
<evidence type="ECO:0000313" key="12">
    <source>
        <dbReference type="Proteomes" id="UP000292447"/>
    </source>
</evidence>
<evidence type="ECO:0000256" key="7">
    <source>
        <dbReference type="PROSITE-ProRule" id="PRU00146"/>
    </source>
</evidence>
<name>A0A4P6XJD1_9ASCO</name>
<evidence type="ECO:0000256" key="3">
    <source>
        <dbReference type="ARBA" id="ARBA00021616"/>
    </source>
</evidence>
<dbReference type="SMART" id="SM00249">
    <property type="entry name" value="PHD"/>
    <property type="match status" value="1"/>
</dbReference>
<keyword evidence="12" id="KW-1185">Reference proteome</keyword>
<sequence length="656" mass="72967">MEEEPRRLSRANKGTHTGRAEQDVYYVPGEEPALKKAKIQESASTTDGENEGKVRCDGCGTNEENYDEETDQGGTMIECEKCRTWQHARCMGYRTQKQIPEVYLCSNCDASKTDVWKIPEGTVSAASSTSTSSSVTPNFKKVAVKPEKSAKQNVLQKAGLPLKLAQEGKTRANVAKALQNVIMRADNTVDAADWALKLENAVYAWAGATDRKYIEKSRSVMALVKKPAVLARLVVHDVAPADVVGLPVEEIDPDLKNYAEKVRQELMRQVVLTVNDDQSQRIRRTHKGEEIVETNKAGPDDDIGVGLVARNVDHRKFQEDKPKIVAQKHAPALYQLDDDDLHHGDEDVVQEEAEKEAASDSVSDDELDFILKPKAEEILEKAEKVEKAENLKKPVTVSERRVAIPPTMPTQFWAGEITFPDVATFGVLAEFVSCTNYEKPKDNTTASFHNRAMRVCKELLQKDKYQIEGRLDRSRADPYLAQIVRSRDLYLVRLKKEDPSYSIVYDHLLTRAKVGVLSGRAPMVKDAYLLALNHDKPSYLDFAPVGEGLYVLFSVKKDYIPAAKSILKKLEPKPVSAPVANLDSILLKLEGSVGSLGPANLPQKPAQVAALHQQIQQPSAQLSHDQMNYLSTIVQQNPHVQSDPQALLNLLQQMQT</sequence>
<dbReference type="InterPro" id="IPR012921">
    <property type="entry name" value="SPOC_C"/>
</dbReference>
<dbReference type="GO" id="GO:0031440">
    <property type="term" value="P:regulation of mRNA 3'-end processing"/>
    <property type="evidence" value="ECO:0007669"/>
    <property type="project" value="TreeGrafter"/>
</dbReference>
<dbReference type="Pfam" id="PF20826">
    <property type="entry name" value="PHD_5"/>
    <property type="match status" value="1"/>
</dbReference>
<comment type="similarity">
    <text evidence="2">Belongs to the BYE1 family.</text>
</comment>
<dbReference type="GO" id="GO:0006362">
    <property type="term" value="P:transcription elongation by RNA polymerase I"/>
    <property type="evidence" value="ECO:0007669"/>
    <property type="project" value="TreeGrafter"/>
</dbReference>
<dbReference type="Pfam" id="PF07500">
    <property type="entry name" value="TFIIS_M"/>
    <property type="match status" value="1"/>
</dbReference>
<comment type="function">
    <text evidence="1">Negative regulator of transcription elongation.</text>
</comment>
<dbReference type="Proteomes" id="UP000292447">
    <property type="component" value="Chromosome II"/>
</dbReference>
<dbReference type="InterPro" id="IPR019787">
    <property type="entry name" value="Znf_PHD-finger"/>
</dbReference>
<dbReference type="InterPro" id="IPR019786">
    <property type="entry name" value="Zinc_finger_PHD-type_CS"/>
</dbReference>
<evidence type="ECO:0000313" key="11">
    <source>
        <dbReference type="EMBL" id="QBM87402.1"/>
    </source>
</evidence>
<dbReference type="STRING" id="2163413.A0A4P6XJD1"/>
<feature type="domain" description="PHD-type" evidence="9">
    <location>
        <begin position="53"/>
        <end position="111"/>
    </location>
</feature>
<evidence type="ECO:0000256" key="5">
    <source>
        <dbReference type="ARBA" id="ARBA00022771"/>
    </source>
</evidence>
<dbReference type="Gene3D" id="3.30.40.10">
    <property type="entry name" value="Zinc/RING finger domain, C3HC4 (zinc finger)"/>
    <property type="match status" value="1"/>
</dbReference>
<dbReference type="InterPro" id="IPR011011">
    <property type="entry name" value="Znf_FYVE_PHD"/>
</dbReference>
<keyword evidence="6" id="KW-0862">Zinc</keyword>
<dbReference type="GO" id="GO:0001139">
    <property type="term" value="F:RNA polymerase II complex recruiting activity"/>
    <property type="evidence" value="ECO:0007669"/>
    <property type="project" value="TreeGrafter"/>
</dbReference>
<dbReference type="GO" id="GO:0008270">
    <property type="term" value="F:zinc ion binding"/>
    <property type="evidence" value="ECO:0007669"/>
    <property type="project" value="UniProtKB-KW"/>
</dbReference>
<proteinExistence type="inferred from homology"/>
<dbReference type="GO" id="GO:0005634">
    <property type="term" value="C:nucleus"/>
    <property type="evidence" value="ECO:0007669"/>
    <property type="project" value="TreeGrafter"/>
</dbReference>
<dbReference type="PROSITE" id="PS01359">
    <property type="entry name" value="ZF_PHD_1"/>
    <property type="match status" value="1"/>
</dbReference>
<evidence type="ECO:0000256" key="1">
    <source>
        <dbReference type="ARBA" id="ARBA00002311"/>
    </source>
</evidence>
<dbReference type="Pfam" id="PF07744">
    <property type="entry name" value="SPOC"/>
    <property type="match status" value="1"/>
</dbReference>
<dbReference type="GO" id="GO:0031564">
    <property type="term" value="P:transcription antitermination"/>
    <property type="evidence" value="ECO:0007669"/>
    <property type="project" value="TreeGrafter"/>
</dbReference>
<feature type="region of interest" description="Disordered" evidence="8">
    <location>
        <begin position="1"/>
        <end position="21"/>
    </location>
</feature>
<dbReference type="SUPFAM" id="SSF57903">
    <property type="entry name" value="FYVE/PHD zinc finger"/>
    <property type="match status" value="1"/>
</dbReference>
<dbReference type="InterPro" id="IPR001965">
    <property type="entry name" value="Znf_PHD"/>
</dbReference>
<reference evidence="12" key="1">
    <citation type="submission" date="2019-03" db="EMBL/GenBank/DDBJ databases">
        <title>Snf2 controls pulcherriminic acid biosynthesis and connects pigmentation and antifungal activity of the yeast Metschnikowia pulcherrima.</title>
        <authorList>
            <person name="Gore-Lloyd D."/>
            <person name="Sumann I."/>
            <person name="Brachmann A.O."/>
            <person name="Schneeberger K."/>
            <person name="Ortiz-Merino R.A."/>
            <person name="Moreno-Beltran M."/>
            <person name="Schlaefli M."/>
            <person name="Kirner P."/>
            <person name="Santos Kron A."/>
            <person name="Wolfe K.H."/>
            <person name="Piel J."/>
            <person name="Ahrens C.H."/>
            <person name="Henk D."/>
            <person name="Freimoser F.M."/>
        </authorList>
    </citation>
    <scope>NUCLEOTIDE SEQUENCE [LARGE SCALE GENOMIC DNA]</scope>
    <source>
        <strain evidence="12">APC 1.2</strain>
    </source>
</reference>
<dbReference type="InterPro" id="IPR013083">
    <property type="entry name" value="Znf_RING/FYVE/PHD"/>
</dbReference>
<gene>
    <name evidence="11" type="primary">MPUL0B06040</name>
    <name evidence="11" type="ORF">METSCH_B06040</name>
</gene>
<dbReference type="InterPro" id="IPR003618">
    <property type="entry name" value="TFIIS_cen_dom"/>
</dbReference>
<feature type="region of interest" description="Disordered" evidence="8">
    <location>
        <begin position="37"/>
        <end position="60"/>
    </location>
</feature>
<dbReference type="PROSITE" id="PS50016">
    <property type="entry name" value="ZF_PHD_2"/>
    <property type="match status" value="1"/>
</dbReference>
<evidence type="ECO:0000256" key="2">
    <source>
        <dbReference type="ARBA" id="ARBA00011050"/>
    </source>
</evidence>